<keyword evidence="3" id="KW-1185">Reference proteome</keyword>
<feature type="compositionally biased region" description="Basic and acidic residues" evidence="1">
    <location>
        <begin position="25"/>
        <end position="50"/>
    </location>
</feature>
<dbReference type="AlphaFoldDB" id="A0AAW0T4V1"/>
<accession>A0AAW0T4V1</accession>
<sequence>MDFQSAMETFAEAWMAANTKSRPGSSDHQREGSAERTNGRPEEVTPRESAAHLTNGDSPNRQSPVLLARDSERGTVELRERLLGGMT</sequence>
<evidence type="ECO:0000313" key="2">
    <source>
        <dbReference type="EMBL" id="KAK8382283.1"/>
    </source>
</evidence>
<feature type="region of interest" description="Disordered" evidence="1">
    <location>
        <begin position="14"/>
        <end position="73"/>
    </location>
</feature>
<protein>
    <submittedName>
        <fullName evidence="2">Uncharacterized protein</fullName>
    </submittedName>
</protein>
<dbReference type="EMBL" id="JARAKH010000039">
    <property type="protein sequence ID" value="KAK8382283.1"/>
    <property type="molecule type" value="Genomic_DNA"/>
</dbReference>
<proteinExistence type="predicted"/>
<comment type="caution">
    <text evidence="2">The sequence shown here is derived from an EMBL/GenBank/DDBJ whole genome shotgun (WGS) entry which is preliminary data.</text>
</comment>
<name>A0AAW0T4V1_SCYPA</name>
<organism evidence="2 3">
    <name type="scientific">Scylla paramamosain</name>
    <name type="common">Mud crab</name>
    <dbReference type="NCBI Taxonomy" id="85552"/>
    <lineage>
        <taxon>Eukaryota</taxon>
        <taxon>Metazoa</taxon>
        <taxon>Ecdysozoa</taxon>
        <taxon>Arthropoda</taxon>
        <taxon>Crustacea</taxon>
        <taxon>Multicrustacea</taxon>
        <taxon>Malacostraca</taxon>
        <taxon>Eumalacostraca</taxon>
        <taxon>Eucarida</taxon>
        <taxon>Decapoda</taxon>
        <taxon>Pleocyemata</taxon>
        <taxon>Brachyura</taxon>
        <taxon>Eubrachyura</taxon>
        <taxon>Portunoidea</taxon>
        <taxon>Portunidae</taxon>
        <taxon>Portuninae</taxon>
        <taxon>Scylla</taxon>
    </lineage>
</organism>
<dbReference type="Proteomes" id="UP001487740">
    <property type="component" value="Unassembled WGS sequence"/>
</dbReference>
<reference evidence="2 3" key="1">
    <citation type="submission" date="2023-03" db="EMBL/GenBank/DDBJ databases">
        <title>High-quality genome of Scylla paramamosain provides insights in environmental adaptation.</title>
        <authorList>
            <person name="Zhang L."/>
        </authorList>
    </citation>
    <scope>NUCLEOTIDE SEQUENCE [LARGE SCALE GENOMIC DNA]</scope>
    <source>
        <strain evidence="2">LZ_2023a</strain>
        <tissue evidence="2">Muscle</tissue>
    </source>
</reference>
<gene>
    <name evidence="2" type="ORF">O3P69_015307</name>
</gene>
<evidence type="ECO:0000256" key="1">
    <source>
        <dbReference type="SAM" id="MobiDB-lite"/>
    </source>
</evidence>
<evidence type="ECO:0000313" key="3">
    <source>
        <dbReference type="Proteomes" id="UP001487740"/>
    </source>
</evidence>